<dbReference type="KEGG" id="pez:HWQ56_11510"/>
<keyword evidence="2" id="KW-0378">Hydrolase</keyword>
<evidence type="ECO:0000313" key="2">
    <source>
        <dbReference type="EMBL" id="QKZ04380.1"/>
    </source>
</evidence>
<name>A0A7D5D6R2_9PSED</name>
<sequence length="374" mass="41443">MLLEGRSRAPTWPAPAVEFFPVLRRHLRQCRQRTAVDSVPEQLAASGIHHAPRTDEGYENNDGALQRGSIWKWRWNAFIHHLPPPPANGYAFPMAHPDIPWLKANRSTNTLTWIGHSTALVQVNGVNVLTDPVFSERASPFTFAGPKRRTPPGMALNELPHIDVVLISHSHYDHLDTASVQALNAQPGGPPRFLVPLGIKAWLAGKGIDNAEELDWSDHTRVAGLDFWFVPATHWSARSYTDRNETLWGGWAVKTVPGAARPYSFYFAGDTGYSSDSRRIGAAFGHFDLALIPVGAYAPRWFMGPQHVDPEQAVKIFKDVGAKQAVGIHWGTFELTDEPLDEPPKKLHEATQAAGLPEGAFTVLQHGQMIRLKP</sequence>
<dbReference type="GO" id="GO:0016787">
    <property type="term" value="F:hydrolase activity"/>
    <property type="evidence" value="ECO:0007669"/>
    <property type="project" value="UniProtKB-KW"/>
</dbReference>
<organism evidence="2 3">
    <name type="scientific">Pseudomonas eucalypticola</name>
    <dbReference type="NCBI Taxonomy" id="2599595"/>
    <lineage>
        <taxon>Bacteria</taxon>
        <taxon>Pseudomonadati</taxon>
        <taxon>Pseudomonadota</taxon>
        <taxon>Gammaproteobacteria</taxon>
        <taxon>Pseudomonadales</taxon>
        <taxon>Pseudomonadaceae</taxon>
        <taxon>Pseudomonas</taxon>
    </lineage>
</organism>
<proteinExistence type="predicted"/>
<dbReference type="GO" id="GO:0005737">
    <property type="term" value="C:cytoplasm"/>
    <property type="evidence" value="ECO:0007669"/>
    <property type="project" value="TreeGrafter"/>
</dbReference>
<dbReference type="PANTHER" id="PTHR15032:SF4">
    <property type="entry name" value="N-ACYL-PHOSPHATIDYLETHANOLAMINE-HYDROLYZING PHOSPHOLIPASE D"/>
    <property type="match status" value="1"/>
</dbReference>
<dbReference type="Pfam" id="PF12706">
    <property type="entry name" value="Lactamase_B_2"/>
    <property type="match status" value="1"/>
</dbReference>
<dbReference type="AlphaFoldDB" id="A0A7D5D6R2"/>
<evidence type="ECO:0000259" key="1">
    <source>
        <dbReference type="Pfam" id="PF12706"/>
    </source>
</evidence>
<reference evidence="2 3" key="1">
    <citation type="submission" date="2020-06" db="EMBL/GenBank/DDBJ databases">
        <title>Pseudomonas eucalypticola sp. nov., an endophyte of Eucalyptus dunnii leaves with biocontrol ability of eucalyptus leaf blight.</title>
        <authorList>
            <person name="Liu Y."/>
            <person name="Song Z."/>
            <person name="Zeng H."/>
            <person name="Lu M."/>
            <person name="Wang X."/>
            <person name="Lian X."/>
            <person name="Zhang Q."/>
        </authorList>
    </citation>
    <scope>NUCLEOTIDE SEQUENCE [LARGE SCALE GENOMIC DNA]</scope>
    <source>
        <strain evidence="2 3">NP-1</strain>
    </source>
</reference>
<feature type="domain" description="Metallo-beta-lactamase" evidence="1">
    <location>
        <begin position="127"/>
        <end position="330"/>
    </location>
</feature>
<dbReference type="PANTHER" id="PTHR15032">
    <property type="entry name" value="N-ACYL-PHOSPHATIDYLETHANOLAMINE-HYDROLYZING PHOSPHOLIPASE D"/>
    <property type="match status" value="1"/>
</dbReference>
<accession>A0A7D5D6R2</accession>
<dbReference type="EMBL" id="CP056030">
    <property type="protein sequence ID" value="QKZ04380.1"/>
    <property type="molecule type" value="Genomic_DNA"/>
</dbReference>
<dbReference type="Gene3D" id="3.60.15.10">
    <property type="entry name" value="Ribonuclease Z/Hydroxyacylglutathione hydrolase-like"/>
    <property type="match status" value="1"/>
</dbReference>
<dbReference type="SUPFAM" id="SSF56281">
    <property type="entry name" value="Metallo-hydrolase/oxidoreductase"/>
    <property type="match status" value="1"/>
</dbReference>
<dbReference type="Proteomes" id="UP000509568">
    <property type="component" value="Chromosome"/>
</dbReference>
<evidence type="ECO:0000313" key="3">
    <source>
        <dbReference type="Proteomes" id="UP000509568"/>
    </source>
</evidence>
<gene>
    <name evidence="2" type="ORF">HWQ56_11510</name>
</gene>
<dbReference type="InterPro" id="IPR036866">
    <property type="entry name" value="RibonucZ/Hydroxyglut_hydro"/>
</dbReference>
<protein>
    <submittedName>
        <fullName evidence="2">MBL fold metallo-hydrolase</fullName>
    </submittedName>
</protein>
<keyword evidence="3" id="KW-1185">Reference proteome</keyword>
<dbReference type="InterPro" id="IPR001279">
    <property type="entry name" value="Metallo-B-lactamas"/>
</dbReference>